<gene>
    <name evidence="2" type="ORF">GTHE00462_LOCUS32414</name>
</gene>
<feature type="compositionally biased region" description="Polar residues" evidence="1">
    <location>
        <begin position="283"/>
        <end position="298"/>
    </location>
</feature>
<evidence type="ECO:0000313" key="2">
    <source>
        <dbReference type="EMBL" id="CAE2329683.1"/>
    </source>
</evidence>
<dbReference type="EMBL" id="HBKN01041484">
    <property type="protein sequence ID" value="CAE2329683.1"/>
    <property type="molecule type" value="Transcribed_RNA"/>
</dbReference>
<feature type="compositionally biased region" description="Polar residues" evidence="1">
    <location>
        <begin position="28"/>
        <end position="42"/>
    </location>
</feature>
<proteinExistence type="predicted"/>
<feature type="region of interest" description="Disordered" evidence="1">
    <location>
        <begin position="68"/>
        <end position="94"/>
    </location>
</feature>
<feature type="region of interest" description="Disordered" evidence="1">
    <location>
        <begin position="1"/>
        <end position="42"/>
    </location>
</feature>
<reference evidence="2" key="1">
    <citation type="submission" date="2021-01" db="EMBL/GenBank/DDBJ databases">
        <authorList>
            <person name="Corre E."/>
            <person name="Pelletier E."/>
            <person name="Niang G."/>
            <person name="Scheremetjew M."/>
            <person name="Finn R."/>
            <person name="Kale V."/>
            <person name="Holt S."/>
            <person name="Cochrane G."/>
            <person name="Meng A."/>
            <person name="Brown T."/>
            <person name="Cohen L."/>
        </authorList>
    </citation>
    <scope>NUCLEOTIDE SEQUENCE</scope>
    <source>
        <strain evidence="2">CCMP 2712</strain>
    </source>
</reference>
<sequence>MAKSPWKDRNSTAKGENGTKPMNKEQQKVTQNAHRSQGSDLSNFIIRQHPAGDRYIITAKSETTEKCFTPGSVRSVQSTPGRLPSNLSSSRRSDASQDDYLEYYSIWRDIATSKTEKEAERLIMHAIQTSPMSRYVQSDMIHRRSESTKITKPKIVTMQDKRKQKLEKMKKVWRVEDRGAQINNSLSTEEFLSRSDLRSRDSVRNKQISSRASKHSSHRSREIEDLDSSALSSSRSGSRASRIPRGNHPSEPVVPLLSRDGKKMADKAKKALESIGICRPPTSRLSTQGSQGDQSLHGEQSLHEDHGAGLARSELLILTAEGHPQHRNDTLHADPHVDASPVETSVSSEQSFSDGRTWRLTGHVTHLETSWEETPRGNVDPSTKPRTSNMSPADSEMWEKELDELLEWTDQLCSL</sequence>
<evidence type="ECO:0000256" key="1">
    <source>
        <dbReference type="SAM" id="MobiDB-lite"/>
    </source>
</evidence>
<organism evidence="2">
    <name type="scientific">Guillardia theta</name>
    <name type="common">Cryptophyte</name>
    <name type="synonym">Cryptomonas phi</name>
    <dbReference type="NCBI Taxonomy" id="55529"/>
    <lineage>
        <taxon>Eukaryota</taxon>
        <taxon>Cryptophyceae</taxon>
        <taxon>Pyrenomonadales</taxon>
        <taxon>Geminigeraceae</taxon>
        <taxon>Guillardia</taxon>
    </lineage>
</organism>
<feature type="compositionally biased region" description="Basic and acidic residues" evidence="1">
    <location>
        <begin position="1"/>
        <end position="11"/>
    </location>
</feature>
<feature type="region of interest" description="Disordered" evidence="1">
    <location>
        <begin position="189"/>
        <end position="299"/>
    </location>
</feature>
<accession>A0A7S4UFZ1</accession>
<feature type="compositionally biased region" description="Low complexity" evidence="1">
    <location>
        <begin position="228"/>
        <end position="241"/>
    </location>
</feature>
<dbReference type="AlphaFoldDB" id="A0A7S4UFZ1"/>
<name>A0A7S4UFZ1_GUITH</name>
<feature type="compositionally biased region" description="Basic and acidic residues" evidence="1">
    <location>
        <begin position="259"/>
        <end position="272"/>
    </location>
</feature>
<feature type="compositionally biased region" description="Polar residues" evidence="1">
    <location>
        <begin position="380"/>
        <end position="392"/>
    </location>
</feature>
<protein>
    <submittedName>
        <fullName evidence="2">Uncharacterized protein</fullName>
    </submittedName>
</protein>
<feature type="compositionally biased region" description="Basic and acidic residues" evidence="1">
    <location>
        <begin position="191"/>
        <end position="204"/>
    </location>
</feature>
<feature type="region of interest" description="Disordered" evidence="1">
    <location>
        <begin position="368"/>
        <end position="396"/>
    </location>
</feature>